<dbReference type="EMBL" id="NIVC01000822">
    <property type="protein sequence ID" value="PAA76448.1"/>
    <property type="molecule type" value="Genomic_DNA"/>
</dbReference>
<evidence type="ECO:0000313" key="3">
    <source>
        <dbReference type="EMBL" id="PAA76448.1"/>
    </source>
</evidence>
<protein>
    <submittedName>
        <fullName evidence="3">Uncharacterized protein</fullName>
    </submittedName>
</protein>
<feature type="region of interest" description="Disordered" evidence="2">
    <location>
        <begin position="117"/>
        <end position="142"/>
    </location>
</feature>
<keyword evidence="4" id="KW-1185">Reference proteome</keyword>
<comment type="caution">
    <text evidence="3">The sequence shown here is derived from an EMBL/GenBank/DDBJ whole genome shotgun (WGS) entry which is preliminary data.</text>
</comment>
<feature type="compositionally biased region" description="Low complexity" evidence="2">
    <location>
        <begin position="418"/>
        <end position="430"/>
    </location>
</feature>
<evidence type="ECO:0000313" key="4">
    <source>
        <dbReference type="Proteomes" id="UP000215902"/>
    </source>
</evidence>
<reference evidence="3 4" key="1">
    <citation type="submission" date="2017-06" db="EMBL/GenBank/DDBJ databases">
        <title>A platform for efficient transgenesis in Macrostomum lignano, a flatworm model organism for stem cell research.</title>
        <authorList>
            <person name="Berezikov E."/>
        </authorList>
    </citation>
    <scope>NUCLEOTIDE SEQUENCE [LARGE SCALE GENOMIC DNA]</scope>
    <source>
        <strain evidence="3">DV1</strain>
        <tissue evidence="3">Whole organism</tissue>
    </source>
</reference>
<gene>
    <name evidence="3" type="ORF">BOX15_Mlig023477g2</name>
</gene>
<feature type="region of interest" description="Disordered" evidence="2">
    <location>
        <begin position="418"/>
        <end position="451"/>
    </location>
</feature>
<feature type="compositionally biased region" description="Basic and acidic residues" evidence="2">
    <location>
        <begin position="121"/>
        <end position="142"/>
    </location>
</feature>
<organism evidence="3 4">
    <name type="scientific">Macrostomum lignano</name>
    <dbReference type="NCBI Taxonomy" id="282301"/>
    <lineage>
        <taxon>Eukaryota</taxon>
        <taxon>Metazoa</taxon>
        <taxon>Spiralia</taxon>
        <taxon>Lophotrochozoa</taxon>
        <taxon>Platyhelminthes</taxon>
        <taxon>Rhabditophora</taxon>
        <taxon>Macrostomorpha</taxon>
        <taxon>Macrostomida</taxon>
        <taxon>Macrostomidae</taxon>
        <taxon>Macrostomum</taxon>
    </lineage>
</organism>
<feature type="coiled-coil region" evidence="1">
    <location>
        <begin position="361"/>
        <end position="392"/>
    </location>
</feature>
<keyword evidence="1" id="KW-0175">Coiled coil</keyword>
<feature type="coiled-coil region" evidence="1">
    <location>
        <begin position="197"/>
        <end position="278"/>
    </location>
</feature>
<name>A0A267FRK3_9PLAT</name>
<evidence type="ECO:0000256" key="2">
    <source>
        <dbReference type="SAM" id="MobiDB-lite"/>
    </source>
</evidence>
<dbReference type="AlphaFoldDB" id="A0A267FRK3"/>
<proteinExistence type="predicted"/>
<sequence>RDQSIPTMAAFLDRQRTNQNNNNYYYCDPESQSALQLPMATSFATTDVASSLDDSLLLPPDAFLPSAAAAAPHSVRFVPADAPPAAAPCRSCRQLERDLARQRRELERLRRQQLETQSLLDQERQQRMELAEPTPRDWDDSRDALATRAAQLEAENERLRADAELRERRLALQSELLAEPSAGGEAAAWRPRLYKALVQAEAERWAHDRQLRQTEAEAEAAVSDLRRRLDEAEARAAAAERKLAAADRLAERLQSDARRLAERRAREASEAAEAVKSARAAFESAAGLWMERLADMEGRLGRLADTTDQLAASEKLSELSSVSELRAALSETRSALDSERQARRLEAGRHADALDASAREQAKLAAALAQSERRLQREREAAEAQGRQAVEDFQLATERLRDRLRLVEGERNLLQAAAAAAASEKQQQRAARPHSAMPVAGSAIEESEDPRLHAAVRDLRQMLANSG</sequence>
<dbReference type="Proteomes" id="UP000215902">
    <property type="component" value="Unassembled WGS sequence"/>
</dbReference>
<feature type="non-terminal residue" evidence="3">
    <location>
        <position position="1"/>
    </location>
</feature>
<evidence type="ECO:0000256" key="1">
    <source>
        <dbReference type="SAM" id="Coils"/>
    </source>
</evidence>
<accession>A0A267FRK3</accession>